<dbReference type="PANTHER" id="PTHR43808">
    <property type="entry name" value="ACETYLORNITHINE DEACETYLASE"/>
    <property type="match status" value="1"/>
</dbReference>
<evidence type="ECO:0000313" key="2">
    <source>
        <dbReference type="Proteomes" id="UP000199200"/>
    </source>
</evidence>
<name>A0A1H6UYD3_9BACL</name>
<dbReference type="AlphaFoldDB" id="A0A1H6UYD3"/>
<organism evidence="1 2">
    <name type="scientific">Bhargavaea ginsengi</name>
    <dbReference type="NCBI Taxonomy" id="426757"/>
    <lineage>
        <taxon>Bacteria</taxon>
        <taxon>Bacillati</taxon>
        <taxon>Bacillota</taxon>
        <taxon>Bacilli</taxon>
        <taxon>Bacillales</taxon>
        <taxon>Caryophanaceae</taxon>
        <taxon>Bhargavaea</taxon>
    </lineage>
</organism>
<protein>
    <submittedName>
        <fullName evidence="1">Arginine utilization protein RocB</fullName>
    </submittedName>
</protein>
<dbReference type="InterPro" id="IPR002933">
    <property type="entry name" value="Peptidase_M20"/>
</dbReference>
<dbReference type="InterPro" id="IPR050072">
    <property type="entry name" value="Peptidase_M20A"/>
</dbReference>
<dbReference type="STRING" id="426757.SAMN04488127_0921"/>
<dbReference type="GO" id="GO:0016787">
    <property type="term" value="F:hydrolase activity"/>
    <property type="evidence" value="ECO:0007669"/>
    <property type="project" value="InterPro"/>
</dbReference>
<sequence length="572" mass="64477">MPDLPGGENYMTLAYEQKQMNKGEQPMGRRWSTPEARRALLCELVSWDSRTLTEGERLFAQRLETKLREMPHFQQHPERVALHDAGLGRQTVTALYKHPYATDTIVLISHFDTVQTEEYGALQALSTLPEELTAKLHDVKDTLHAEARADLESGEYLFGRGTMDMKAGLTAHLSLLEQAIDEDWPVNLLLLTVPDEEVNSAGMRAAVGVMLEIAEKEGLTFSLFLNGEPSFTQEPGDTKEYIYSGTIGKIMPAALFYGKETHVGEPLQGLTANYIASYMTQQMEFSDLFEESVYGEKTPLPVSLYQRDLKDQYSTQTPYRAAALYNVFLFKRTAADVMETFEKVAGEAASACNSAYRELCRRHGVSGVGDVKVYRYEQILTHAEDKLGEEEVRKLKEKAIALAGPDERAQSFAVADRLMIECQELSPAIVLLYAPPYYPAVNSTEDQLIRDAVSLMQDTARTLGTELEQVHYFNGICDLSYVNYRDGSAGWTAYERNTPVWGDTYSIPFEDMRKLNASVLNVGPLGRDAHQRTERLHTDSAFRRLPIMLETLIRKLFIERSEHAATQYNHSS</sequence>
<dbReference type="PANTHER" id="PTHR43808:SF27">
    <property type="entry name" value="PROTEIN ROCB"/>
    <property type="match status" value="1"/>
</dbReference>
<gene>
    <name evidence="1" type="ORF">SAMN04488127_0921</name>
</gene>
<dbReference type="Gene3D" id="3.40.630.10">
    <property type="entry name" value="Zn peptidases"/>
    <property type="match status" value="1"/>
</dbReference>
<dbReference type="Pfam" id="PF01546">
    <property type="entry name" value="Peptidase_M20"/>
    <property type="match status" value="1"/>
</dbReference>
<keyword evidence="2" id="KW-1185">Reference proteome</keyword>
<evidence type="ECO:0000313" key="1">
    <source>
        <dbReference type="EMBL" id="SEI96626.1"/>
    </source>
</evidence>
<accession>A0A1H6UYD3</accession>
<dbReference type="InterPro" id="IPR012166">
    <property type="entry name" value="Uncharacterised_RocB"/>
</dbReference>
<reference evidence="2" key="1">
    <citation type="submission" date="2016-10" db="EMBL/GenBank/DDBJ databases">
        <authorList>
            <person name="Varghese N."/>
            <person name="Submissions S."/>
        </authorList>
    </citation>
    <scope>NUCLEOTIDE SEQUENCE [LARGE SCALE GENOMIC DNA]</scope>
    <source>
        <strain evidence="2">CGMCC 1.6763</strain>
    </source>
</reference>
<dbReference type="PIRSF" id="PIRSF010386">
    <property type="entry name" value="RocB"/>
    <property type="match status" value="1"/>
</dbReference>
<dbReference type="EMBL" id="FNZF01000001">
    <property type="protein sequence ID" value="SEI96626.1"/>
    <property type="molecule type" value="Genomic_DNA"/>
</dbReference>
<dbReference type="SUPFAM" id="SSF53187">
    <property type="entry name" value="Zn-dependent exopeptidases"/>
    <property type="match status" value="1"/>
</dbReference>
<dbReference type="Proteomes" id="UP000199200">
    <property type="component" value="Unassembled WGS sequence"/>
</dbReference>
<proteinExistence type="predicted"/>